<feature type="modified residue" description="4-aspartylphosphate" evidence="3">
    <location>
        <position position="570"/>
    </location>
</feature>
<dbReference type="STRING" id="83219.PM02_07950"/>
<dbReference type="SUPFAM" id="SSF52172">
    <property type="entry name" value="CheY-like"/>
    <property type="match status" value="1"/>
</dbReference>
<proteinExistence type="predicted"/>
<dbReference type="Proteomes" id="UP000027337">
    <property type="component" value="Unassembled WGS sequence"/>
</dbReference>
<evidence type="ECO:0000259" key="6">
    <source>
        <dbReference type="PROSITE" id="PS50110"/>
    </source>
</evidence>
<dbReference type="AlphaFoldDB" id="A0A061SPX6"/>
<dbReference type="Gene3D" id="3.40.50.2300">
    <property type="match status" value="1"/>
</dbReference>
<dbReference type="SMART" id="SM00448">
    <property type="entry name" value="REC"/>
    <property type="match status" value="1"/>
</dbReference>
<dbReference type="EC" id="2.7.13.3" evidence="2"/>
<organism evidence="7 8">
    <name type="scientific">Sulfitobacter mediterraneus</name>
    <dbReference type="NCBI Taxonomy" id="83219"/>
    <lineage>
        <taxon>Bacteria</taxon>
        <taxon>Pseudomonadati</taxon>
        <taxon>Pseudomonadota</taxon>
        <taxon>Alphaproteobacteria</taxon>
        <taxon>Rhodobacterales</taxon>
        <taxon>Roseobacteraceae</taxon>
        <taxon>Sulfitobacter</taxon>
    </lineage>
</organism>
<reference evidence="7 8" key="1">
    <citation type="journal article" date="2014" name="Genome Announc.">
        <title>Draft Genome Sequences of Two Isolates of the Roseobacter Group, Sulfitobacter sp. Strains 3SOLIMAR09 and 1FIGIMAR09, from Harbors of Mallorca Island (Mediterranean Sea).</title>
        <authorList>
            <person name="Mas-Llado M."/>
            <person name="Pina-Villalonga J.M."/>
            <person name="Brunet-Galmes I."/>
            <person name="Nogales B."/>
            <person name="Bosch R."/>
        </authorList>
    </citation>
    <scope>NUCLEOTIDE SEQUENCE [LARGE SCALE GENOMIC DNA]</scope>
    <source>
        <strain evidence="7 8">1FIGIMAR09</strain>
    </source>
</reference>
<dbReference type="InterPro" id="IPR011006">
    <property type="entry name" value="CheY-like_superfamily"/>
</dbReference>
<dbReference type="Pfam" id="PF00072">
    <property type="entry name" value="Response_reg"/>
    <property type="match status" value="1"/>
</dbReference>
<gene>
    <name evidence="7" type="ORF">PM02_07950</name>
</gene>
<feature type="domain" description="Response regulatory" evidence="6">
    <location>
        <begin position="520"/>
        <end position="632"/>
    </location>
</feature>
<dbReference type="PANTHER" id="PTHR43065">
    <property type="entry name" value="SENSOR HISTIDINE KINASE"/>
    <property type="match status" value="1"/>
</dbReference>
<comment type="catalytic activity">
    <reaction evidence="1">
        <text>ATP + protein L-histidine = ADP + protein N-phospho-L-histidine.</text>
        <dbReference type="EC" id="2.7.13.3"/>
    </reaction>
</comment>
<name>A0A061SPX6_9RHOB</name>
<dbReference type="PRINTS" id="PR00344">
    <property type="entry name" value="BCTRLSENSOR"/>
</dbReference>
<dbReference type="InterPro" id="IPR003594">
    <property type="entry name" value="HATPase_dom"/>
</dbReference>
<dbReference type="SUPFAM" id="SSF55874">
    <property type="entry name" value="ATPase domain of HSP90 chaperone/DNA topoisomerase II/histidine kinase"/>
    <property type="match status" value="1"/>
</dbReference>
<dbReference type="eggNOG" id="COG4191">
    <property type="taxonomic scope" value="Bacteria"/>
</dbReference>
<dbReference type="Pfam" id="PF02518">
    <property type="entry name" value="HATPase_c"/>
    <property type="match status" value="1"/>
</dbReference>
<dbReference type="InterPro" id="IPR005467">
    <property type="entry name" value="His_kinase_dom"/>
</dbReference>
<dbReference type="SUPFAM" id="SSF55785">
    <property type="entry name" value="PYP-like sensor domain (PAS domain)"/>
    <property type="match status" value="1"/>
</dbReference>
<evidence type="ECO:0000256" key="4">
    <source>
        <dbReference type="SAM" id="Coils"/>
    </source>
</evidence>
<dbReference type="RefSeq" id="WP_037907030.1">
    <property type="nucleotide sequence ID" value="NZ_JEMU01000005.1"/>
</dbReference>
<protein>
    <recommendedName>
        <fullName evidence="2">histidine kinase</fullName>
        <ecNumber evidence="2">2.7.13.3</ecNumber>
    </recommendedName>
</protein>
<dbReference type="PROSITE" id="PS50109">
    <property type="entry name" value="HIS_KIN"/>
    <property type="match status" value="1"/>
</dbReference>
<keyword evidence="7" id="KW-0808">Transferase</keyword>
<feature type="coiled-coil region" evidence="4">
    <location>
        <begin position="148"/>
        <end position="178"/>
    </location>
</feature>
<keyword evidence="4" id="KW-0175">Coiled coil</keyword>
<dbReference type="InterPro" id="IPR036890">
    <property type="entry name" value="HATPase_C_sf"/>
</dbReference>
<dbReference type="GO" id="GO:0004673">
    <property type="term" value="F:protein histidine kinase activity"/>
    <property type="evidence" value="ECO:0007669"/>
    <property type="project" value="UniProtKB-EC"/>
</dbReference>
<dbReference type="PANTHER" id="PTHR43065:SF42">
    <property type="entry name" value="TWO-COMPONENT SENSOR PPRA"/>
    <property type="match status" value="1"/>
</dbReference>
<evidence type="ECO:0000313" key="8">
    <source>
        <dbReference type="Proteomes" id="UP000027337"/>
    </source>
</evidence>
<dbReference type="GO" id="GO:0000160">
    <property type="term" value="P:phosphorelay signal transduction system"/>
    <property type="evidence" value="ECO:0007669"/>
    <property type="project" value="InterPro"/>
</dbReference>
<evidence type="ECO:0000256" key="1">
    <source>
        <dbReference type="ARBA" id="ARBA00000085"/>
    </source>
</evidence>
<evidence type="ECO:0000313" key="7">
    <source>
        <dbReference type="EMBL" id="KAJ03741.1"/>
    </source>
</evidence>
<feature type="domain" description="Histidine kinase" evidence="5">
    <location>
        <begin position="304"/>
        <end position="512"/>
    </location>
</feature>
<dbReference type="InterPro" id="IPR035965">
    <property type="entry name" value="PAS-like_dom_sf"/>
</dbReference>
<dbReference type="InterPro" id="IPR004358">
    <property type="entry name" value="Sig_transdc_His_kin-like_C"/>
</dbReference>
<evidence type="ECO:0000256" key="2">
    <source>
        <dbReference type="ARBA" id="ARBA00012438"/>
    </source>
</evidence>
<sequence length="636" mass="68688">MTLSDAQTKAMTSAGLNLIVQALTIYDSDLRLVVCNAPFQQMFNLPDALVTPGAPFEDTIRHLAKRGEYGHVTDIEEFATERVEQARAFKPHYMERTRANGRTISVEGSPLPQGGWVTVYTDITRTKQQEALLRARSDALSDQVLAHAEQLSATNRELAAMITTLEETKRQLTESEARTRLTTEMMPAHIAHVNADGIYTYSNRRLSSVIPGRPSNIIGLTSREALGASAYERIAPSLAKAYAGDPSVLEFTDDHSARRIRVAFTPDTRGGIYILSMDITEETQTRVALQQTRKRELAAQMISGLAHDFSNLLTIILGLQSRLGRLPDMPGAADELIEGTLAVARRGGALLSAIADVTGPRALRPSATDLSVFLRDFETLAAPTLPDGMTLTVVDEAPETLALLDKGMVQDSLLNLILNARDACGKSGHITLSQRSVHDTWIEWVMQDSGPGFSAKALEKGIDPFFTTKGSEGSGLGLSMVYDLTKSAGGDLRLSNGAGGGAQVVLRLPYRPALHATTGMVLLVEDEDDLRAGVRDMLMGLGHSVIEATSADEATALLADLPDIAMVLSDIQLIGEATGLDLAERVNRKLPFILMTSLPKDHEMFLKAQTLAPVLQKPFTAADLAALITPNEVAAE</sequence>
<dbReference type="eggNOG" id="COG0784">
    <property type="taxonomic scope" value="Bacteria"/>
</dbReference>
<comment type="caution">
    <text evidence="7">The sequence shown here is derived from an EMBL/GenBank/DDBJ whole genome shotgun (WGS) entry which is preliminary data.</text>
</comment>
<dbReference type="Gene3D" id="3.30.450.20">
    <property type="entry name" value="PAS domain"/>
    <property type="match status" value="2"/>
</dbReference>
<dbReference type="SMART" id="SM00387">
    <property type="entry name" value="HATPase_c"/>
    <property type="match status" value="1"/>
</dbReference>
<evidence type="ECO:0000256" key="3">
    <source>
        <dbReference type="PROSITE-ProRule" id="PRU00169"/>
    </source>
</evidence>
<dbReference type="EMBL" id="JEMU01000005">
    <property type="protein sequence ID" value="KAJ03741.1"/>
    <property type="molecule type" value="Genomic_DNA"/>
</dbReference>
<evidence type="ECO:0000259" key="5">
    <source>
        <dbReference type="PROSITE" id="PS50109"/>
    </source>
</evidence>
<keyword evidence="8" id="KW-1185">Reference proteome</keyword>
<keyword evidence="3" id="KW-0597">Phosphoprotein</keyword>
<dbReference type="Pfam" id="PF12860">
    <property type="entry name" value="PAS_7"/>
    <property type="match status" value="1"/>
</dbReference>
<dbReference type="PROSITE" id="PS50110">
    <property type="entry name" value="RESPONSE_REGULATORY"/>
    <property type="match status" value="1"/>
</dbReference>
<dbReference type="Gene3D" id="3.30.565.10">
    <property type="entry name" value="Histidine kinase-like ATPase, C-terminal domain"/>
    <property type="match status" value="1"/>
</dbReference>
<keyword evidence="7" id="KW-0418">Kinase</keyword>
<dbReference type="InterPro" id="IPR001789">
    <property type="entry name" value="Sig_transdc_resp-reg_receiver"/>
</dbReference>
<accession>A0A061SPX6</accession>